<gene>
    <name evidence="1" type="ORF">PARMNEM_LOCUS22034</name>
</gene>
<protein>
    <submittedName>
        <fullName evidence="1">Uncharacterized protein</fullName>
    </submittedName>
</protein>
<dbReference type="EMBL" id="CAVLGL010000148">
    <property type="protein sequence ID" value="CAK1603715.1"/>
    <property type="molecule type" value="Genomic_DNA"/>
</dbReference>
<reference evidence="1 2" key="1">
    <citation type="submission" date="2023-11" db="EMBL/GenBank/DDBJ databases">
        <authorList>
            <person name="Hedman E."/>
            <person name="Englund M."/>
            <person name="Stromberg M."/>
            <person name="Nyberg Akerstrom W."/>
            <person name="Nylinder S."/>
            <person name="Jareborg N."/>
            <person name="Kallberg Y."/>
            <person name="Kronander E."/>
        </authorList>
    </citation>
    <scope>NUCLEOTIDE SEQUENCE [LARGE SCALE GENOMIC DNA]</scope>
</reference>
<dbReference type="Pfam" id="PF03564">
    <property type="entry name" value="DUF1759"/>
    <property type="match status" value="1"/>
</dbReference>
<dbReference type="PANTHER" id="PTHR47331">
    <property type="entry name" value="PHD-TYPE DOMAIN-CONTAINING PROTEIN"/>
    <property type="match status" value="1"/>
</dbReference>
<dbReference type="InterPro" id="IPR005312">
    <property type="entry name" value="DUF1759"/>
</dbReference>
<organism evidence="1 2">
    <name type="scientific">Parnassius mnemosyne</name>
    <name type="common">clouded apollo</name>
    <dbReference type="NCBI Taxonomy" id="213953"/>
    <lineage>
        <taxon>Eukaryota</taxon>
        <taxon>Metazoa</taxon>
        <taxon>Ecdysozoa</taxon>
        <taxon>Arthropoda</taxon>
        <taxon>Hexapoda</taxon>
        <taxon>Insecta</taxon>
        <taxon>Pterygota</taxon>
        <taxon>Neoptera</taxon>
        <taxon>Endopterygota</taxon>
        <taxon>Lepidoptera</taxon>
        <taxon>Glossata</taxon>
        <taxon>Ditrysia</taxon>
        <taxon>Papilionoidea</taxon>
        <taxon>Papilionidae</taxon>
        <taxon>Parnassiinae</taxon>
        <taxon>Parnassini</taxon>
        <taxon>Parnassius</taxon>
        <taxon>Driopa</taxon>
    </lineage>
</organism>
<comment type="caution">
    <text evidence="1">The sequence shown here is derived from an EMBL/GenBank/DDBJ whole genome shotgun (WGS) entry which is preliminary data.</text>
</comment>
<proteinExistence type="predicted"/>
<evidence type="ECO:0000313" key="2">
    <source>
        <dbReference type="Proteomes" id="UP001314205"/>
    </source>
</evidence>
<sequence>MQHLKGKLRGEAERLIQHLHISSENYDSAWKILVHRYDNQQVPFTKHIETLINQPNIQKQSSTELKRLHDVSMECIHGVFNMGIDTSSWDPILVHLVAKKLDTTTYSDYMESRKAPRELPDLDKFMAFMEAKFTALEPMNRKEQIVETSNFNKNNHVSKFKQRYYQKPAIYENRDTSFKKSFYVNSKFIPTCPLCKQNHALFQCKRFEVMTPEMKLHTISKLHICENCLYVHKYECNSEKRCKECN</sequence>
<dbReference type="AlphaFoldDB" id="A0AAV1M970"/>
<accession>A0AAV1M970</accession>
<keyword evidence="2" id="KW-1185">Reference proteome</keyword>
<evidence type="ECO:0000313" key="1">
    <source>
        <dbReference type="EMBL" id="CAK1603715.1"/>
    </source>
</evidence>
<dbReference type="Proteomes" id="UP001314205">
    <property type="component" value="Unassembled WGS sequence"/>
</dbReference>
<name>A0AAV1M970_9NEOP</name>